<dbReference type="AlphaFoldDB" id="A0A7U4QIL8"/>
<feature type="domain" description="PII-uridylyltransferase/Glutamine-synthetase adenylyltransferase" evidence="8">
    <location>
        <begin position="306"/>
        <end position="441"/>
    </location>
</feature>
<dbReference type="GO" id="GO:0016874">
    <property type="term" value="F:ligase activity"/>
    <property type="evidence" value="ECO:0007669"/>
    <property type="project" value="UniProtKB-KW"/>
</dbReference>
<dbReference type="EMBL" id="CP013015">
    <property type="protein sequence ID" value="AMM40042.1"/>
    <property type="molecule type" value="Genomic_DNA"/>
</dbReference>
<keyword evidence="4" id="KW-0067">ATP-binding</keyword>
<dbReference type="InterPro" id="IPR043519">
    <property type="entry name" value="NT_sf"/>
</dbReference>
<dbReference type="InterPro" id="IPR005190">
    <property type="entry name" value="GlnE_rpt_dom"/>
</dbReference>
<keyword evidence="5" id="KW-0460">Magnesium</keyword>
<dbReference type="PANTHER" id="PTHR30621:SF0">
    <property type="entry name" value="BIFUNCTIONAL GLUTAMINE SYNTHETASE ADENYLYLTRANSFERASE_ADENYLYL-REMOVING ENZYME"/>
    <property type="match status" value="1"/>
</dbReference>
<gene>
    <name evidence="9" type="ORF">HS1_000236</name>
</gene>
<accession>A0A7U4QIL8</accession>
<dbReference type="Pfam" id="PF08335">
    <property type="entry name" value="GlnD_UR_UTase"/>
    <property type="match status" value="2"/>
</dbReference>
<evidence type="ECO:0000256" key="3">
    <source>
        <dbReference type="ARBA" id="ARBA00022741"/>
    </source>
</evidence>
<evidence type="ECO:0000259" key="8">
    <source>
        <dbReference type="Pfam" id="PF08335"/>
    </source>
</evidence>
<evidence type="ECO:0000259" key="7">
    <source>
        <dbReference type="Pfam" id="PF03710"/>
    </source>
</evidence>
<evidence type="ECO:0000313" key="9">
    <source>
        <dbReference type="EMBL" id="AMM40042.1"/>
    </source>
</evidence>
<keyword evidence="2 9" id="KW-0548">Nucleotidyltransferase</keyword>
<dbReference type="SUPFAM" id="SSF81593">
    <property type="entry name" value="Nucleotidyltransferase substrate binding subunit/domain"/>
    <property type="match status" value="2"/>
</dbReference>
<dbReference type="RefSeq" id="WP_066060349.1">
    <property type="nucleotide sequence ID" value="NZ_CP013015.1"/>
</dbReference>
<keyword evidence="3" id="KW-0547">Nucleotide-binding</keyword>
<sequence>MSEDIYKTLSHHILWPYGEIAFKRLLEKQTPEVIDFFNAHPEQAKQLLKICVSSPYLVNLLVKEPDLVNWLFLKEAILQKKTKDDFLKELRCFISQEDFPKSLRDFKAREYLRLWARDVNRLCPLEENLAELSDLAEACLQACYEHALIILSFKIPPSTKFFILGLGKLGARELNFYSDIDLIYVYDAPFQPPPEVHRSFIKLAETITKLLQDLSYGEEVFKVDLNLRPGGKESEIVQSTTAIEIFYETFGRASERLALLRARPVAGDIKRGEAFLYSLTPFIYRRYLDYSGIEEIRLLKKALDLKSSSQERFNIKLGKGGIRELEFFVHALQLIYAGKIPNLRQYNTFKTISVLKEQGIVSPEDAQRLARAYRYLRRLEHHCQMLTHSQTHTLPLDKNSLLKIVRLMGYVHKDEGEALNMFYFQLGKMTSFVHHLFKTLLHTEETETKEFSLKGLFTDPKLKEEGIAYLEKLGFKRPKVAYECISNLKGIFKTPYISERAHNLFISILPEMLIEISQTINPDLGLLHLEEFISRIGPRAGLYALLKENPHLRKLLLQIFGASKFLSTLFIKHFQLFDNLIEASESIPVKTESKLKEALNVAIRDKTDLEEKIEALRRFKNEEVLRIGFHDLAGRLSYLRVSQQLSLVAELCLKQALFWAKEEVNRTFSSLNLPFIIVVLGKLGSQEMAYESDLDLLFIYDYPQDAELSLKQNAHVYFVKVAQRLISILTLPHTVGPGYKVDTRLRPSGRFGPLVVSLESFKSYYQNQAQPWEFQTLLKARAIIENDLSEKWEILRQDLVYGKEVDWKEEIRNMRERILKERAGEENDKFNLKVGKGGLIEIEFLTQYLQLTYGREYSMIRHRHTLEALKAIRSGGLLKEKEANVLIEGYNFLKALEHRLNLLYGRPSDTLLSSNDLRELWQHWGLGKPPFKISVTEVVSYTQGLRQKVRDVWEKIMD</sequence>
<dbReference type="GO" id="GO:0005524">
    <property type="term" value="F:ATP binding"/>
    <property type="evidence" value="ECO:0007669"/>
    <property type="project" value="UniProtKB-KW"/>
</dbReference>
<dbReference type="SUPFAM" id="SSF81301">
    <property type="entry name" value="Nucleotidyltransferase"/>
    <property type="match status" value="2"/>
</dbReference>
<feature type="domain" description="PII-uridylyltransferase/Glutamine-synthetase adenylyltransferase" evidence="8">
    <location>
        <begin position="809"/>
        <end position="953"/>
    </location>
</feature>
<dbReference type="GO" id="GO:0005829">
    <property type="term" value="C:cytosol"/>
    <property type="evidence" value="ECO:0007669"/>
    <property type="project" value="TreeGrafter"/>
</dbReference>
<evidence type="ECO:0000256" key="5">
    <source>
        <dbReference type="ARBA" id="ARBA00022842"/>
    </source>
</evidence>
<dbReference type="Gene3D" id="3.30.460.10">
    <property type="entry name" value="Beta Polymerase, domain 2"/>
    <property type="match status" value="2"/>
</dbReference>
<keyword evidence="6" id="KW-0511">Multifunctional enzyme</keyword>
<feature type="domain" description="Glutamate-ammonia ligase adenylyltransferase repeated" evidence="7">
    <location>
        <begin position="45"/>
        <end position="276"/>
    </location>
</feature>
<dbReference type="GO" id="GO:0008882">
    <property type="term" value="F:[glutamate-ammonia-ligase] adenylyltransferase activity"/>
    <property type="evidence" value="ECO:0007669"/>
    <property type="project" value="InterPro"/>
</dbReference>
<protein>
    <submittedName>
        <fullName evidence="9">Glutamate-ammonia-ligase adenylyltransferase</fullName>
    </submittedName>
</protein>
<evidence type="ECO:0000313" key="10">
    <source>
        <dbReference type="Proteomes" id="UP000070560"/>
    </source>
</evidence>
<dbReference type="Gene3D" id="1.20.120.1510">
    <property type="match status" value="1"/>
</dbReference>
<dbReference type="InterPro" id="IPR023057">
    <property type="entry name" value="GlnE"/>
</dbReference>
<dbReference type="Gene3D" id="1.20.120.330">
    <property type="entry name" value="Nucleotidyltransferases domain 2"/>
    <property type="match status" value="2"/>
</dbReference>
<dbReference type="GO" id="GO:0000820">
    <property type="term" value="P:regulation of glutamine family amino acid metabolic process"/>
    <property type="evidence" value="ECO:0007669"/>
    <property type="project" value="TreeGrafter"/>
</dbReference>
<dbReference type="CDD" id="cd05401">
    <property type="entry name" value="NT_GlnE_GlnD_like"/>
    <property type="match status" value="2"/>
</dbReference>
<dbReference type="InterPro" id="IPR013546">
    <property type="entry name" value="PII_UdlTrfase/GS_AdlTrfase"/>
</dbReference>
<dbReference type="Pfam" id="PF03710">
    <property type="entry name" value="GlnE"/>
    <property type="match status" value="2"/>
</dbReference>
<reference evidence="9 10" key="1">
    <citation type="submission" date="2015-10" db="EMBL/GenBank/DDBJ databases">
        <title>Candidatus Desulfofervidus auxilii, a hydrogenotrophic sulfate-reducing bacterium involved in the thermophilic anaerobic oxidation of methane.</title>
        <authorList>
            <person name="Krukenberg V."/>
            <person name="Richter M."/>
            <person name="Wegener G."/>
        </authorList>
    </citation>
    <scope>NUCLEOTIDE SEQUENCE [LARGE SCALE GENOMIC DNA]</scope>
    <source>
        <strain evidence="9 10">HS1</strain>
    </source>
</reference>
<keyword evidence="1 9" id="KW-0808">Transferase</keyword>
<keyword evidence="9" id="KW-0436">Ligase</keyword>
<feature type="domain" description="Glutamate-ammonia ligase adenylyltransferase repeated" evidence="7">
    <location>
        <begin position="555"/>
        <end position="787"/>
    </location>
</feature>
<evidence type="ECO:0000256" key="6">
    <source>
        <dbReference type="ARBA" id="ARBA00023268"/>
    </source>
</evidence>
<evidence type="ECO:0000256" key="2">
    <source>
        <dbReference type="ARBA" id="ARBA00022695"/>
    </source>
</evidence>
<evidence type="ECO:0000256" key="4">
    <source>
        <dbReference type="ARBA" id="ARBA00022840"/>
    </source>
</evidence>
<name>A0A7U4QIL8_DESA2</name>
<dbReference type="NCBIfam" id="NF008292">
    <property type="entry name" value="PRK11072.1"/>
    <property type="match status" value="1"/>
</dbReference>
<organism evidence="9 10">
    <name type="scientific">Desulfofervidus auxilii</name>
    <dbReference type="NCBI Taxonomy" id="1621989"/>
    <lineage>
        <taxon>Bacteria</taxon>
        <taxon>Pseudomonadati</taxon>
        <taxon>Thermodesulfobacteriota</taxon>
        <taxon>Candidatus Desulfofervidia</taxon>
        <taxon>Candidatus Desulfofervidales</taxon>
        <taxon>Candidatus Desulfofervidaceae</taxon>
        <taxon>Candidatus Desulfofervidus</taxon>
    </lineage>
</organism>
<dbReference type="PANTHER" id="PTHR30621">
    <property type="entry name" value="GLUTAMINE SYNTHETASE ADENYLYLTRANSFERASE"/>
    <property type="match status" value="1"/>
</dbReference>
<keyword evidence="10" id="KW-1185">Reference proteome</keyword>
<proteinExistence type="predicted"/>
<dbReference type="OrthoDB" id="9759366at2"/>
<dbReference type="Proteomes" id="UP000070560">
    <property type="component" value="Chromosome"/>
</dbReference>
<evidence type="ECO:0000256" key="1">
    <source>
        <dbReference type="ARBA" id="ARBA00022679"/>
    </source>
</evidence>
<dbReference type="KEGG" id="daw:HS1_000236"/>